<dbReference type="Proteomes" id="UP001601059">
    <property type="component" value="Unassembled WGS sequence"/>
</dbReference>
<organism evidence="1 2">
    <name type="scientific">Cytobacillus spartinae</name>
    <dbReference type="NCBI Taxonomy" id="3299023"/>
    <lineage>
        <taxon>Bacteria</taxon>
        <taxon>Bacillati</taxon>
        <taxon>Bacillota</taxon>
        <taxon>Bacilli</taxon>
        <taxon>Bacillales</taxon>
        <taxon>Bacillaceae</taxon>
        <taxon>Cytobacillus</taxon>
    </lineage>
</organism>
<evidence type="ECO:0000313" key="1">
    <source>
        <dbReference type="EMBL" id="MFE8699620.1"/>
    </source>
</evidence>
<evidence type="ECO:0000313" key="2">
    <source>
        <dbReference type="Proteomes" id="UP001601059"/>
    </source>
</evidence>
<dbReference type="Gene3D" id="2.60.120.1140">
    <property type="entry name" value="Protein of unknown function DUF192"/>
    <property type="match status" value="1"/>
</dbReference>
<reference evidence="1 2" key="1">
    <citation type="submission" date="2024-08" db="EMBL/GenBank/DDBJ databases">
        <title>Two novel Cytobacillus novel species.</title>
        <authorList>
            <person name="Liu G."/>
        </authorList>
    </citation>
    <scope>NUCLEOTIDE SEQUENCE [LARGE SCALE GENOMIC DNA]</scope>
    <source>
        <strain evidence="1 2">FJAT-54145</strain>
    </source>
</reference>
<comment type="caution">
    <text evidence="1">The sequence shown here is derived from an EMBL/GenBank/DDBJ whole genome shotgun (WGS) entry which is preliminary data.</text>
</comment>
<dbReference type="InterPro" id="IPR003795">
    <property type="entry name" value="DUF192"/>
</dbReference>
<dbReference type="InterPro" id="IPR038695">
    <property type="entry name" value="Saro_0823-like_sf"/>
</dbReference>
<sequence length="131" mass="14853">MEKRGEKVMRLMNLVNDQQIANRVGQAYSFHKRLVGLMFTKSLAPGNGLHIKPCRSIHTFFMNYPIDVLFLSEENEVIACFEHFSPRKIGKVIHRASSVVELPAGTIEKTNTKVGHKVQFKKNDEKGANLT</sequence>
<dbReference type="PANTHER" id="PTHR37953">
    <property type="entry name" value="UPF0127 PROTEIN MJ1496"/>
    <property type="match status" value="1"/>
</dbReference>
<dbReference type="RefSeq" id="WP_389357969.1">
    <property type="nucleotide sequence ID" value="NZ_JBIACK010000001.1"/>
</dbReference>
<keyword evidence="2" id="KW-1185">Reference proteome</keyword>
<dbReference type="EMBL" id="JBIACK010000001">
    <property type="protein sequence ID" value="MFE8699620.1"/>
    <property type="molecule type" value="Genomic_DNA"/>
</dbReference>
<gene>
    <name evidence="1" type="ORF">ACFYKX_03165</name>
</gene>
<protein>
    <submittedName>
        <fullName evidence="1">DUF192 domain-containing protein</fullName>
    </submittedName>
</protein>
<proteinExistence type="predicted"/>
<name>A0ABW6K8L1_9BACI</name>
<dbReference type="PANTHER" id="PTHR37953:SF1">
    <property type="entry name" value="UPF0127 PROTEIN MJ1496"/>
    <property type="match status" value="1"/>
</dbReference>
<accession>A0ABW6K8L1</accession>
<dbReference type="Pfam" id="PF02643">
    <property type="entry name" value="DUF192"/>
    <property type="match status" value="1"/>
</dbReference>